<gene>
    <name evidence="1" type="ORF">EZJ58_2031</name>
</gene>
<dbReference type="EMBL" id="SJOI01000001">
    <property type="protein sequence ID" value="TCL03941.1"/>
    <property type="molecule type" value="Genomic_DNA"/>
</dbReference>
<dbReference type="Proteomes" id="UP000294555">
    <property type="component" value="Unassembled WGS sequence"/>
</dbReference>
<keyword evidence="2" id="KW-1185">Reference proteome</keyword>
<comment type="caution">
    <text evidence="1">The sequence shown here is derived from an EMBL/GenBank/DDBJ whole genome shotgun (WGS) entry which is preliminary data.</text>
</comment>
<accession>A0A4R1NE36</accession>
<sequence>MDFNTNGIAPACGTNAGTGSPAGGSINRMESFSSFCFGVGNGSARTMPIDIPGQNRSLRRSFAHAEQSPENVQPACRFLVKDQEDARQVAALLKNMRGVADRIACTPDRRRFLVQHQGSIFNFCLDGNGSIAASAMVHPPSCLRQDFAGVAGQPALVFQKMEGARQILNAYLAGKTNASHPASAVAGSGGDSLPDDFFPFGLPPLP</sequence>
<organism evidence="1 2">
    <name type="scientific">Sodalis ligni</name>
    <dbReference type="NCBI Taxonomy" id="2697027"/>
    <lineage>
        <taxon>Bacteria</taxon>
        <taxon>Pseudomonadati</taxon>
        <taxon>Pseudomonadota</taxon>
        <taxon>Gammaproteobacteria</taxon>
        <taxon>Enterobacterales</taxon>
        <taxon>Bruguierivoracaceae</taxon>
        <taxon>Sodalis</taxon>
    </lineage>
</organism>
<evidence type="ECO:0000313" key="2">
    <source>
        <dbReference type="Proteomes" id="UP000294555"/>
    </source>
</evidence>
<proteinExistence type="predicted"/>
<name>A0A4R1NE36_9GAMM</name>
<evidence type="ECO:0000313" key="1">
    <source>
        <dbReference type="EMBL" id="TCL03941.1"/>
    </source>
</evidence>
<dbReference type="AlphaFoldDB" id="A0A4R1NE36"/>
<protein>
    <submittedName>
        <fullName evidence="1">Uncharacterized protein</fullName>
    </submittedName>
</protein>
<reference evidence="1 2" key="1">
    <citation type="submission" date="2019-02" db="EMBL/GenBank/DDBJ databases">
        <title>Investigation of anaerobic lignin degradation for improved lignocellulosic biofuels.</title>
        <authorList>
            <person name="Deangelis K."/>
        </authorList>
    </citation>
    <scope>NUCLEOTIDE SEQUENCE [LARGE SCALE GENOMIC DNA]</scope>
    <source>
        <strain evidence="1 2">159R</strain>
    </source>
</reference>